<reference evidence="2 3" key="1">
    <citation type="submission" date="2019-12" db="EMBL/GenBank/DDBJ databases">
        <title>Paenibacillus sp. nov., an endophytic bacterium isolated from the stem of Dendrobium.</title>
        <authorList>
            <person name="Zhao R."/>
        </authorList>
    </citation>
    <scope>NUCLEOTIDE SEQUENCE [LARGE SCALE GENOMIC DNA]</scope>
    <source>
        <strain evidence="2 3">HJL G12</strain>
    </source>
</reference>
<dbReference type="AlphaFoldDB" id="A0A7X3IE41"/>
<evidence type="ECO:0000256" key="1">
    <source>
        <dbReference type="SAM" id="MobiDB-lite"/>
    </source>
</evidence>
<proteinExistence type="predicted"/>
<comment type="caution">
    <text evidence="2">The sequence shown here is derived from an EMBL/GenBank/DDBJ whole genome shotgun (WGS) entry which is preliminary data.</text>
</comment>
<organism evidence="2 3">
    <name type="scientific">Paenibacillus dendrobii</name>
    <dbReference type="NCBI Taxonomy" id="2691084"/>
    <lineage>
        <taxon>Bacteria</taxon>
        <taxon>Bacillati</taxon>
        <taxon>Bacillota</taxon>
        <taxon>Bacilli</taxon>
        <taxon>Bacillales</taxon>
        <taxon>Paenibacillaceae</taxon>
        <taxon>Paenibacillus</taxon>
    </lineage>
</organism>
<evidence type="ECO:0000313" key="2">
    <source>
        <dbReference type="EMBL" id="MWV42228.1"/>
    </source>
</evidence>
<keyword evidence="3" id="KW-1185">Reference proteome</keyword>
<sequence length="57" mass="5939">MNGRVAAANGQPEGGLSRTINVILRNQGPPVLSSSVPAHVASGIRKRAEKARQPGEH</sequence>
<dbReference type="RefSeq" id="WP_160495846.1">
    <property type="nucleotide sequence ID" value="NZ_WUBI01000001.1"/>
</dbReference>
<dbReference type="Proteomes" id="UP000460318">
    <property type="component" value="Unassembled WGS sequence"/>
</dbReference>
<gene>
    <name evidence="2" type="ORF">GRF59_01165</name>
</gene>
<feature type="region of interest" description="Disordered" evidence="1">
    <location>
        <begin position="29"/>
        <end position="57"/>
    </location>
</feature>
<name>A0A7X3IE41_9BACL</name>
<dbReference type="EMBL" id="WUBI01000001">
    <property type="protein sequence ID" value="MWV42228.1"/>
    <property type="molecule type" value="Genomic_DNA"/>
</dbReference>
<accession>A0A7X3IE41</accession>
<protein>
    <submittedName>
        <fullName evidence="2">Uncharacterized protein</fullName>
    </submittedName>
</protein>
<evidence type="ECO:0000313" key="3">
    <source>
        <dbReference type="Proteomes" id="UP000460318"/>
    </source>
</evidence>